<proteinExistence type="predicted"/>
<dbReference type="Gene3D" id="3.30.70.270">
    <property type="match status" value="1"/>
</dbReference>
<dbReference type="PANTHER" id="PTHR24559">
    <property type="entry name" value="TRANSPOSON TY3-I GAG-POL POLYPROTEIN"/>
    <property type="match status" value="1"/>
</dbReference>
<accession>A0A5N6NV22</accession>
<dbReference type="PANTHER" id="PTHR24559:SF431">
    <property type="entry name" value="RNA-DIRECTED DNA POLYMERASE HOMOLOG"/>
    <property type="match status" value="1"/>
</dbReference>
<dbReference type="CDD" id="cd01647">
    <property type="entry name" value="RT_LTR"/>
    <property type="match status" value="1"/>
</dbReference>
<name>A0A5N6NV22_9ASTR</name>
<dbReference type="InterPro" id="IPR043502">
    <property type="entry name" value="DNA/RNA_pol_sf"/>
</dbReference>
<protein>
    <recommendedName>
        <fullName evidence="1">Reverse transcriptase domain-containing protein</fullName>
    </recommendedName>
</protein>
<evidence type="ECO:0000259" key="1">
    <source>
        <dbReference type="Pfam" id="PF00078"/>
    </source>
</evidence>
<sequence length="131" mass="14822">MSSGFPSPSLKLQWSKTNTIIQEEVEKLLKAKMIREVKFPRWLANVVVVQKKNGKWRVCVDYTNLNEACPKDPFPLPHIDSMMDATAGHEMLTFMDASAGFQQIQMEPSDQEDTAFMTPTGHIAIQQCHLA</sequence>
<dbReference type="InterPro" id="IPR043128">
    <property type="entry name" value="Rev_trsase/Diguanyl_cyclase"/>
</dbReference>
<organism evidence="2 3">
    <name type="scientific">Mikania micrantha</name>
    <name type="common">bitter vine</name>
    <dbReference type="NCBI Taxonomy" id="192012"/>
    <lineage>
        <taxon>Eukaryota</taxon>
        <taxon>Viridiplantae</taxon>
        <taxon>Streptophyta</taxon>
        <taxon>Embryophyta</taxon>
        <taxon>Tracheophyta</taxon>
        <taxon>Spermatophyta</taxon>
        <taxon>Magnoliopsida</taxon>
        <taxon>eudicotyledons</taxon>
        <taxon>Gunneridae</taxon>
        <taxon>Pentapetalae</taxon>
        <taxon>asterids</taxon>
        <taxon>campanulids</taxon>
        <taxon>Asterales</taxon>
        <taxon>Asteraceae</taxon>
        <taxon>Asteroideae</taxon>
        <taxon>Heliantheae alliance</taxon>
        <taxon>Eupatorieae</taxon>
        <taxon>Mikania</taxon>
    </lineage>
</organism>
<evidence type="ECO:0000313" key="3">
    <source>
        <dbReference type="Proteomes" id="UP000326396"/>
    </source>
</evidence>
<dbReference type="OrthoDB" id="1724165at2759"/>
<reference evidence="2 3" key="1">
    <citation type="submission" date="2019-05" db="EMBL/GenBank/DDBJ databases">
        <title>Mikania micrantha, genome provides insights into the molecular mechanism of rapid growth.</title>
        <authorList>
            <person name="Liu B."/>
        </authorList>
    </citation>
    <scope>NUCLEOTIDE SEQUENCE [LARGE SCALE GENOMIC DNA]</scope>
    <source>
        <strain evidence="2">NLD-2019</strain>
        <tissue evidence="2">Leaf</tissue>
    </source>
</reference>
<comment type="caution">
    <text evidence="2">The sequence shown here is derived from an EMBL/GenBank/DDBJ whole genome shotgun (WGS) entry which is preliminary data.</text>
</comment>
<dbReference type="Gene3D" id="3.10.10.10">
    <property type="entry name" value="HIV Type 1 Reverse Transcriptase, subunit A, domain 1"/>
    <property type="match status" value="1"/>
</dbReference>
<dbReference type="AlphaFoldDB" id="A0A5N6NV22"/>
<evidence type="ECO:0000313" key="2">
    <source>
        <dbReference type="EMBL" id="KAD5318404.1"/>
    </source>
</evidence>
<dbReference type="Pfam" id="PF00078">
    <property type="entry name" value="RVT_1"/>
    <property type="match status" value="1"/>
</dbReference>
<dbReference type="InterPro" id="IPR053134">
    <property type="entry name" value="RNA-dir_DNA_polymerase"/>
</dbReference>
<keyword evidence="3" id="KW-1185">Reference proteome</keyword>
<dbReference type="InterPro" id="IPR000477">
    <property type="entry name" value="RT_dom"/>
</dbReference>
<feature type="domain" description="Reverse transcriptase" evidence="1">
    <location>
        <begin position="49"/>
        <end position="126"/>
    </location>
</feature>
<dbReference type="SUPFAM" id="SSF56672">
    <property type="entry name" value="DNA/RNA polymerases"/>
    <property type="match status" value="1"/>
</dbReference>
<gene>
    <name evidence="2" type="ORF">E3N88_18350</name>
</gene>
<dbReference type="Proteomes" id="UP000326396">
    <property type="component" value="Linkage Group LG17"/>
</dbReference>
<dbReference type="EMBL" id="SZYD01000009">
    <property type="protein sequence ID" value="KAD5318404.1"/>
    <property type="molecule type" value="Genomic_DNA"/>
</dbReference>